<dbReference type="GO" id="GO:0005886">
    <property type="term" value="C:plasma membrane"/>
    <property type="evidence" value="ECO:0007669"/>
    <property type="project" value="UniProtKB-SubCell"/>
</dbReference>
<keyword evidence="3 6" id="KW-0812">Transmembrane</keyword>
<feature type="transmembrane region" description="Helical" evidence="6">
    <location>
        <begin position="396"/>
        <end position="417"/>
    </location>
</feature>
<feature type="transmembrane region" description="Helical" evidence="6">
    <location>
        <begin position="150"/>
        <end position="173"/>
    </location>
</feature>
<organism evidence="8 9">
    <name type="scientific">Maledivibacter halophilus</name>
    <dbReference type="NCBI Taxonomy" id="36842"/>
    <lineage>
        <taxon>Bacteria</taxon>
        <taxon>Bacillati</taxon>
        <taxon>Bacillota</taxon>
        <taxon>Clostridia</taxon>
        <taxon>Peptostreptococcales</taxon>
        <taxon>Caminicellaceae</taxon>
        <taxon>Maledivibacter</taxon>
    </lineage>
</organism>
<evidence type="ECO:0000256" key="2">
    <source>
        <dbReference type="ARBA" id="ARBA00022475"/>
    </source>
</evidence>
<dbReference type="EMBL" id="FUZT01000001">
    <property type="protein sequence ID" value="SKC40637.1"/>
    <property type="molecule type" value="Genomic_DNA"/>
</dbReference>
<comment type="subcellular location">
    <subcellularLocation>
        <location evidence="1">Cell membrane</location>
        <topology evidence="1">Multi-pass membrane protein</topology>
    </subcellularLocation>
</comment>
<feature type="transmembrane region" description="Helical" evidence="6">
    <location>
        <begin position="515"/>
        <end position="533"/>
    </location>
</feature>
<gene>
    <name evidence="8" type="ORF">SAMN02194393_00571</name>
</gene>
<evidence type="ECO:0000256" key="5">
    <source>
        <dbReference type="ARBA" id="ARBA00023136"/>
    </source>
</evidence>
<feature type="transmembrane region" description="Helical" evidence="6">
    <location>
        <begin position="203"/>
        <end position="223"/>
    </location>
</feature>
<dbReference type="Pfam" id="PF03553">
    <property type="entry name" value="Na_H_antiporter"/>
    <property type="match status" value="1"/>
</dbReference>
<feature type="domain" description="Na+/H+ antiporter NhaC-like C-terminal" evidence="7">
    <location>
        <begin position="167"/>
        <end position="504"/>
    </location>
</feature>
<keyword evidence="9" id="KW-1185">Reference proteome</keyword>
<dbReference type="PANTHER" id="PTHR43478:SF1">
    <property type="entry name" value="NA+_H+ ANTIPORTER NHAC-LIKE C-TERMINAL DOMAIN-CONTAINING PROTEIN"/>
    <property type="match status" value="1"/>
</dbReference>
<dbReference type="STRING" id="36842.SAMN02194393_00571"/>
<dbReference type="PANTHER" id="PTHR43478">
    <property type="entry name" value="NA+/H+ ANTIPORTER-RELATED"/>
    <property type="match status" value="1"/>
</dbReference>
<keyword evidence="5 6" id="KW-0472">Membrane</keyword>
<dbReference type="OrthoDB" id="9762978at2"/>
<evidence type="ECO:0000256" key="4">
    <source>
        <dbReference type="ARBA" id="ARBA00022989"/>
    </source>
</evidence>
<dbReference type="Proteomes" id="UP000190285">
    <property type="component" value="Unassembled WGS sequence"/>
</dbReference>
<feature type="transmembrane region" description="Helical" evidence="6">
    <location>
        <begin position="354"/>
        <end position="376"/>
    </location>
</feature>
<feature type="transmembrane region" description="Helical" evidence="6">
    <location>
        <begin position="33"/>
        <end position="57"/>
    </location>
</feature>
<protein>
    <submittedName>
        <fullName evidence="8">Transporter, NhaC family (TC 2.A.35)</fullName>
    </submittedName>
</protein>
<evidence type="ECO:0000259" key="7">
    <source>
        <dbReference type="Pfam" id="PF03553"/>
    </source>
</evidence>
<evidence type="ECO:0000256" key="1">
    <source>
        <dbReference type="ARBA" id="ARBA00004651"/>
    </source>
</evidence>
<reference evidence="8 9" key="1">
    <citation type="submission" date="2017-02" db="EMBL/GenBank/DDBJ databases">
        <authorList>
            <person name="Peterson S.W."/>
        </authorList>
    </citation>
    <scope>NUCLEOTIDE SEQUENCE [LARGE SCALE GENOMIC DNA]</scope>
    <source>
        <strain evidence="8 9">M1</strain>
    </source>
</reference>
<evidence type="ECO:0000256" key="3">
    <source>
        <dbReference type="ARBA" id="ARBA00022692"/>
    </source>
</evidence>
<keyword evidence="4 6" id="KW-1133">Transmembrane helix</keyword>
<feature type="transmembrane region" description="Helical" evidence="6">
    <location>
        <begin position="321"/>
        <end position="342"/>
    </location>
</feature>
<evidence type="ECO:0000256" key="6">
    <source>
        <dbReference type="SAM" id="Phobius"/>
    </source>
</evidence>
<feature type="transmembrane region" description="Helical" evidence="6">
    <location>
        <begin position="264"/>
        <end position="284"/>
    </location>
</feature>
<keyword evidence="2" id="KW-1003">Cell membrane</keyword>
<name>A0A1T5INA1_9FIRM</name>
<dbReference type="AlphaFoldDB" id="A0A1T5INA1"/>
<feature type="transmembrane region" description="Helical" evidence="6">
    <location>
        <begin position="6"/>
        <end position="24"/>
    </location>
</feature>
<sequence length="551" mass="58731">MENLVEHYGIWSIIPPLVAIILAFKTKQVLPSLFLAIFVGATIISGGNVFTGFASTIQKYIAGSIANEWNAGIIVFDIALGGMIGLVAKSGGAKAIAQWLGKKAKSAKGAMVATWAMGLAIFFDDYSNTLLVGTTMRPLTDERRISREKLAFLTDSTAAPVASMAFIATWTAYEVGLLKDAFNQIGLEVNAYGAFIQSIPFRFYSIIMLCFVLMIAATGRDYGPMLKAERRARKTGKLIEDGAIPLASKELTEMEIKENIPLRAYNAIIPVLTVIVMVILGLYINGRGAILAGNDRELIEAVKASPLSPYVLRQVLGSANASVAMMWAAFSGSIVAFILVLSQRILNFKEAMEAWVDGAKALVIAIMVLVLAWAIGSICKDLGTANFLVKILEGKVPAGIVPMGVFILGCIIAFSTGTSWGTTAILMPIAVPLIYELSGGDTGTILYATIGAVFTGAVFGDHCSPISDTTIMSSMASASDHIDHVKTQIVYAITVAVIAMIVGYIPAAVLGINPLISLSAGLVLAFIVIKFFGKEVEDPEFMKDIEKNTTA</sequence>
<evidence type="ECO:0000313" key="9">
    <source>
        <dbReference type="Proteomes" id="UP000190285"/>
    </source>
</evidence>
<evidence type="ECO:0000313" key="8">
    <source>
        <dbReference type="EMBL" id="SKC40637.1"/>
    </source>
</evidence>
<feature type="transmembrane region" description="Helical" evidence="6">
    <location>
        <begin position="69"/>
        <end position="88"/>
    </location>
</feature>
<dbReference type="InterPro" id="IPR018461">
    <property type="entry name" value="Na/H_Antiport_NhaC-like_C"/>
</dbReference>
<accession>A0A1T5INA1</accession>
<feature type="transmembrane region" description="Helical" evidence="6">
    <location>
        <begin position="489"/>
        <end position="509"/>
    </location>
</feature>
<dbReference type="RefSeq" id="WP_079489186.1">
    <property type="nucleotide sequence ID" value="NZ_FUZT01000001.1"/>
</dbReference>
<proteinExistence type="predicted"/>